<proteinExistence type="predicted"/>
<evidence type="ECO:0000313" key="1">
    <source>
        <dbReference type="EMBL" id="OTF72366.1"/>
    </source>
</evidence>
<name>A0A1Y3AY82_EURMA</name>
<evidence type="ECO:0000313" key="2">
    <source>
        <dbReference type="Proteomes" id="UP000194236"/>
    </source>
</evidence>
<keyword evidence="2" id="KW-1185">Reference proteome</keyword>
<organism evidence="1 2">
    <name type="scientific">Euroglyphus maynei</name>
    <name type="common">Mayne's house dust mite</name>
    <dbReference type="NCBI Taxonomy" id="6958"/>
    <lineage>
        <taxon>Eukaryota</taxon>
        <taxon>Metazoa</taxon>
        <taxon>Ecdysozoa</taxon>
        <taxon>Arthropoda</taxon>
        <taxon>Chelicerata</taxon>
        <taxon>Arachnida</taxon>
        <taxon>Acari</taxon>
        <taxon>Acariformes</taxon>
        <taxon>Sarcoptiformes</taxon>
        <taxon>Astigmata</taxon>
        <taxon>Psoroptidia</taxon>
        <taxon>Analgoidea</taxon>
        <taxon>Pyroglyphidae</taxon>
        <taxon>Pyroglyphinae</taxon>
        <taxon>Euroglyphus</taxon>
    </lineage>
</organism>
<gene>
    <name evidence="1" type="ORF">BLA29_010188</name>
</gene>
<protein>
    <submittedName>
        <fullName evidence="1">Uncharacterized protein</fullName>
    </submittedName>
</protein>
<dbReference type="Proteomes" id="UP000194236">
    <property type="component" value="Unassembled WGS sequence"/>
</dbReference>
<dbReference type="EMBL" id="MUJZ01056543">
    <property type="protein sequence ID" value="OTF72366.1"/>
    <property type="molecule type" value="Genomic_DNA"/>
</dbReference>
<accession>A0A1Y3AY82</accession>
<comment type="caution">
    <text evidence="1">The sequence shown here is derived from an EMBL/GenBank/DDBJ whole genome shotgun (WGS) entry which is preliminary data.</text>
</comment>
<feature type="non-terminal residue" evidence="1">
    <location>
        <position position="75"/>
    </location>
</feature>
<dbReference type="AlphaFoldDB" id="A0A1Y3AY82"/>
<sequence>MDISAIVAIVRNRSIWVDICRVIVPDGILVGHHAMAGSRNPPSNVVCLPHKNGPLRPASSFEVKAGPLSLVKNTN</sequence>
<reference evidence="1 2" key="1">
    <citation type="submission" date="2017-03" db="EMBL/GenBank/DDBJ databases">
        <title>Genome Survey of Euroglyphus maynei.</title>
        <authorList>
            <person name="Arlian L.G."/>
            <person name="Morgan M.S."/>
            <person name="Rider S.D."/>
        </authorList>
    </citation>
    <scope>NUCLEOTIDE SEQUENCE [LARGE SCALE GENOMIC DNA]</scope>
    <source>
        <strain evidence="1">Arlian Lab</strain>
        <tissue evidence="1">Whole body</tissue>
    </source>
</reference>